<evidence type="ECO:0000256" key="1">
    <source>
        <dbReference type="SAM" id="SignalP"/>
    </source>
</evidence>
<gene>
    <name evidence="2" type="ORF">NLU14_10755</name>
</gene>
<evidence type="ECO:0000313" key="3">
    <source>
        <dbReference type="Proteomes" id="UP001143391"/>
    </source>
</evidence>
<feature type="chain" id="PRO_5045054080" description="Lipoprotein SmpA/OmlA domain-containing protein" evidence="1">
    <location>
        <begin position="25"/>
        <end position="127"/>
    </location>
</feature>
<dbReference type="PROSITE" id="PS51257">
    <property type="entry name" value="PROKAR_LIPOPROTEIN"/>
    <property type="match status" value="1"/>
</dbReference>
<reference evidence="2" key="1">
    <citation type="submission" date="2022-07" db="EMBL/GenBank/DDBJ databases">
        <title>Marinobacter iranensis a new bacterium isolate from a hipersaline lake in Iran.</title>
        <authorList>
            <person name="Mohammad A.M.A."/>
            <person name="Cristina S.-P."/>
            <person name="Antonio V."/>
        </authorList>
    </citation>
    <scope>NUCLEOTIDE SEQUENCE</scope>
    <source>
        <strain evidence="2">71-i</strain>
    </source>
</reference>
<name>A0ABT5YAJ6_9GAMM</name>
<feature type="signal peptide" evidence="1">
    <location>
        <begin position="1"/>
        <end position="24"/>
    </location>
</feature>
<keyword evidence="3" id="KW-1185">Reference proteome</keyword>
<evidence type="ECO:0008006" key="4">
    <source>
        <dbReference type="Google" id="ProtNLM"/>
    </source>
</evidence>
<dbReference type="EMBL" id="JANCMW010000006">
    <property type="protein sequence ID" value="MDF0750708.1"/>
    <property type="molecule type" value="Genomic_DNA"/>
</dbReference>
<keyword evidence="1" id="KW-0732">Signal</keyword>
<proteinExistence type="predicted"/>
<organism evidence="2 3">
    <name type="scientific">Marinobacter iranensis</name>
    <dbReference type="NCBI Taxonomy" id="2962607"/>
    <lineage>
        <taxon>Bacteria</taxon>
        <taxon>Pseudomonadati</taxon>
        <taxon>Pseudomonadota</taxon>
        <taxon>Gammaproteobacteria</taxon>
        <taxon>Pseudomonadales</taxon>
        <taxon>Marinobacteraceae</taxon>
        <taxon>Marinobacter</taxon>
    </lineage>
</organism>
<sequence>MFNSSVRISSLLAAALLVGCSATVGNRADFEQVEFAIGETSKQDVAQALGLPAEVKNESGMLLWGYTASPRLSGFIIPVPVDATSVNMQHVTIDEVAGEEFENAAMVYGFDESGVLRQVLDQRKGEE</sequence>
<protein>
    <recommendedName>
        <fullName evidence="4">Lipoprotein SmpA/OmlA domain-containing protein</fullName>
    </recommendedName>
</protein>
<comment type="caution">
    <text evidence="2">The sequence shown here is derived from an EMBL/GenBank/DDBJ whole genome shotgun (WGS) entry which is preliminary data.</text>
</comment>
<dbReference type="RefSeq" id="WP_275706276.1">
    <property type="nucleotide sequence ID" value="NZ_JANCMW010000006.1"/>
</dbReference>
<accession>A0ABT5YAJ6</accession>
<dbReference type="Proteomes" id="UP001143391">
    <property type="component" value="Unassembled WGS sequence"/>
</dbReference>
<evidence type="ECO:0000313" key="2">
    <source>
        <dbReference type="EMBL" id="MDF0750708.1"/>
    </source>
</evidence>